<proteinExistence type="predicted"/>
<keyword evidence="4" id="KW-1185">Reference proteome</keyword>
<name>A0A2K1J6K5_PHYPA</name>
<dbReference type="EMBL" id="ABEU02000016">
    <property type="protein sequence ID" value="PNR37152.1"/>
    <property type="molecule type" value="Genomic_DNA"/>
</dbReference>
<sequence length="54" mass="6140">MDVPQERHALLPSRKLRSHTTRKTQLRLTLRFPNLAVTDSMIPGHGSIFTATEI</sequence>
<feature type="region of interest" description="Disordered" evidence="1">
    <location>
        <begin position="1"/>
        <end position="22"/>
    </location>
</feature>
<evidence type="ECO:0000313" key="2">
    <source>
        <dbReference type="EMBL" id="PNR37152.1"/>
    </source>
</evidence>
<reference evidence="2 4" key="1">
    <citation type="journal article" date="2008" name="Science">
        <title>The Physcomitrella genome reveals evolutionary insights into the conquest of land by plants.</title>
        <authorList>
            <person name="Rensing S."/>
            <person name="Lang D."/>
            <person name="Zimmer A."/>
            <person name="Terry A."/>
            <person name="Salamov A."/>
            <person name="Shapiro H."/>
            <person name="Nishiyama T."/>
            <person name="Perroud P.-F."/>
            <person name="Lindquist E."/>
            <person name="Kamisugi Y."/>
            <person name="Tanahashi T."/>
            <person name="Sakakibara K."/>
            <person name="Fujita T."/>
            <person name="Oishi K."/>
            <person name="Shin-I T."/>
            <person name="Kuroki Y."/>
            <person name="Toyoda A."/>
            <person name="Suzuki Y."/>
            <person name="Hashimoto A."/>
            <person name="Yamaguchi K."/>
            <person name="Sugano A."/>
            <person name="Kohara Y."/>
            <person name="Fujiyama A."/>
            <person name="Anterola A."/>
            <person name="Aoki S."/>
            <person name="Ashton N."/>
            <person name="Barbazuk W.B."/>
            <person name="Barker E."/>
            <person name="Bennetzen J."/>
            <person name="Bezanilla M."/>
            <person name="Blankenship R."/>
            <person name="Cho S.H."/>
            <person name="Dutcher S."/>
            <person name="Estelle M."/>
            <person name="Fawcett J.A."/>
            <person name="Gundlach H."/>
            <person name="Hanada K."/>
            <person name="Heyl A."/>
            <person name="Hicks K.A."/>
            <person name="Hugh J."/>
            <person name="Lohr M."/>
            <person name="Mayer K."/>
            <person name="Melkozernov A."/>
            <person name="Murata T."/>
            <person name="Nelson D."/>
            <person name="Pils B."/>
            <person name="Prigge M."/>
            <person name="Reiss B."/>
            <person name="Renner T."/>
            <person name="Rombauts S."/>
            <person name="Rushton P."/>
            <person name="Sanderfoot A."/>
            <person name="Schween G."/>
            <person name="Shiu S.-H."/>
            <person name="Stueber K."/>
            <person name="Theodoulou F.L."/>
            <person name="Tu H."/>
            <person name="Van de Peer Y."/>
            <person name="Verrier P.J."/>
            <person name="Waters E."/>
            <person name="Wood A."/>
            <person name="Yang L."/>
            <person name="Cove D."/>
            <person name="Cuming A."/>
            <person name="Hasebe M."/>
            <person name="Lucas S."/>
            <person name="Mishler D.B."/>
            <person name="Reski R."/>
            <person name="Grigoriev I."/>
            <person name="Quatrano R.S."/>
            <person name="Boore J.L."/>
        </authorList>
    </citation>
    <scope>NUCLEOTIDE SEQUENCE [LARGE SCALE GENOMIC DNA]</scope>
    <source>
        <strain evidence="3 4">cv. Gransden 2004</strain>
    </source>
</reference>
<dbReference type="EnsemblPlants" id="Pp3c16_320V3.1">
    <property type="protein sequence ID" value="Pp3c16_320V3.1"/>
    <property type="gene ID" value="Pp3c16_320"/>
</dbReference>
<organism evidence="2">
    <name type="scientific">Physcomitrium patens</name>
    <name type="common">Spreading-leaved earth moss</name>
    <name type="synonym">Physcomitrella patens</name>
    <dbReference type="NCBI Taxonomy" id="3218"/>
    <lineage>
        <taxon>Eukaryota</taxon>
        <taxon>Viridiplantae</taxon>
        <taxon>Streptophyta</taxon>
        <taxon>Embryophyta</taxon>
        <taxon>Bryophyta</taxon>
        <taxon>Bryophytina</taxon>
        <taxon>Bryopsida</taxon>
        <taxon>Funariidae</taxon>
        <taxon>Funariales</taxon>
        <taxon>Funariaceae</taxon>
        <taxon>Physcomitrium</taxon>
    </lineage>
</organism>
<evidence type="ECO:0000313" key="4">
    <source>
        <dbReference type="Proteomes" id="UP000006727"/>
    </source>
</evidence>
<reference evidence="3" key="3">
    <citation type="submission" date="2020-12" db="UniProtKB">
        <authorList>
            <consortium name="EnsemblPlants"/>
        </authorList>
    </citation>
    <scope>IDENTIFICATION</scope>
</reference>
<evidence type="ECO:0000313" key="3">
    <source>
        <dbReference type="EnsemblPlants" id="Pp3c16_320V3.1"/>
    </source>
</evidence>
<dbReference type="Gramene" id="Pp3c16_320V3.1">
    <property type="protein sequence ID" value="Pp3c16_320V3.1"/>
    <property type="gene ID" value="Pp3c16_320"/>
</dbReference>
<protein>
    <submittedName>
        <fullName evidence="2 3">Uncharacterized protein</fullName>
    </submittedName>
</protein>
<dbReference type="AlphaFoldDB" id="A0A2K1J6K5"/>
<reference evidence="2 4" key="2">
    <citation type="journal article" date="2018" name="Plant J.">
        <title>The Physcomitrella patens chromosome-scale assembly reveals moss genome structure and evolution.</title>
        <authorList>
            <person name="Lang D."/>
            <person name="Ullrich K.K."/>
            <person name="Murat F."/>
            <person name="Fuchs J."/>
            <person name="Jenkins J."/>
            <person name="Haas F.B."/>
            <person name="Piednoel M."/>
            <person name="Gundlach H."/>
            <person name="Van Bel M."/>
            <person name="Meyberg R."/>
            <person name="Vives C."/>
            <person name="Morata J."/>
            <person name="Symeonidi A."/>
            <person name="Hiss M."/>
            <person name="Muchero W."/>
            <person name="Kamisugi Y."/>
            <person name="Saleh O."/>
            <person name="Blanc G."/>
            <person name="Decker E.L."/>
            <person name="van Gessel N."/>
            <person name="Grimwood J."/>
            <person name="Hayes R.D."/>
            <person name="Graham S.W."/>
            <person name="Gunter L.E."/>
            <person name="McDaniel S.F."/>
            <person name="Hoernstein S.N.W."/>
            <person name="Larsson A."/>
            <person name="Li F.W."/>
            <person name="Perroud P.F."/>
            <person name="Phillips J."/>
            <person name="Ranjan P."/>
            <person name="Rokshar D.S."/>
            <person name="Rothfels C.J."/>
            <person name="Schneider L."/>
            <person name="Shu S."/>
            <person name="Stevenson D.W."/>
            <person name="Thummler F."/>
            <person name="Tillich M."/>
            <person name="Villarreal Aguilar J.C."/>
            <person name="Widiez T."/>
            <person name="Wong G.K."/>
            <person name="Wymore A."/>
            <person name="Zhang Y."/>
            <person name="Zimmer A.D."/>
            <person name="Quatrano R.S."/>
            <person name="Mayer K.F.X."/>
            <person name="Goodstein D."/>
            <person name="Casacuberta J.M."/>
            <person name="Vandepoele K."/>
            <person name="Reski R."/>
            <person name="Cuming A.C."/>
            <person name="Tuskan G.A."/>
            <person name="Maumus F."/>
            <person name="Salse J."/>
            <person name="Schmutz J."/>
            <person name="Rensing S.A."/>
        </authorList>
    </citation>
    <scope>NUCLEOTIDE SEQUENCE [LARGE SCALE GENOMIC DNA]</scope>
    <source>
        <strain evidence="3 4">cv. Gransden 2004</strain>
    </source>
</reference>
<dbReference type="InParanoid" id="A0A2K1J6K5"/>
<dbReference type="Proteomes" id="UP000006727">
    <property type="component" value="Chromosome 16"/>
</dbReference>
<gene>
    <name evidence="2" type="ORF">PHYPA_020259</name>
</gene>
<evidence type="ECO:0000256" key="1">
    <source>
        <dbReference type="SAM" id="MobiDB-lite"/>
    </source>
</evidence>
<accession>A0A2K1J6K5</accession>